<dbReference type="KEGG" id="mpro:BJP34_07945"/>
<dbReference type="EMBL" id="CP017599">
    <property type="protein sequence ID" value="AOW99395.1"/>
    <property type="molecule type" value="Genomic_DNA"/>
</dbReference>
<evidence type="ECO:0000313" key="2">
    <source>
        <dbReference type="Proteomes" id="UP000177870"/>
    </source>
</evidence>
<dbReference type="OrthoDB" id="453133at2"/>
<dbReference type="InterPro" id="IPR036514">
    <property type="entry name" value="SGNH_hydro_sf"/>
</dbReference>
<dbReference type="RefSeq" id="WP_070391879.1">
    <property type="nucleotide sequence ID" value="NZ_CP017599.1"/>
</dbReference>
<name>A0A1D8TPS8_9CYAN</name>
<dbReference type="Gene3D" id="3.40.50.1110">
    <property type="entry name" value="SGNH hydrolase"/>
    <property type="match status" value="1"/>
</dbReference>
<dbReference type="STRING" id="1458985.BJP34_07945"/>
<proteinExistence type="predicted"/>
<gene>
    <name evidence="1" type="ORF">BJP34_07945</name>
</gene>
<dbReference type="Proteomes" id="UP000177870">
    <property type="component" value="Chromosome"/>
</dbReference>
<sequence>MPKFWFRLYSSATIASLLLAAGFWKTTPLYHAANTLLPSLAVSPGNQVVDQGSPPACSSIDPITKGMKKERRATAMAQLARSTEDWNFVINEWIQAIEDLQAIPADSPKRIFAQKKIAEYIKNLELAYLEAVATTSSLPFSSFDNDIFDQQLRLYLSYIAAVGRPDILIVGSSRALQGLDPQQLQKSLGILGKGELKVFNFGVNGATAQFVDFQLRQLLTPEQLPRLVIWADGVRAFNSGRVDRTYQSLVASEGYKRLLAGDRPTLPKSQKESANTCQAISESTISSVTTKLYQKWAPETRLWATATLTSNRQPRPCNLDPATCNLQLVSKQLTAANTGYSTFAINAHGFLPMNGTFNPKIYYRSHPRVSGRYDADYQPFSFAGKQTTAVNAIKSFLRQQKIPLVVVNLPLTKDYLDPVRLSREQKLQQWMLKQTDQGFIFIDMGSQWLNQNQYFADPSHLNQYGAAAVASELAANPQIPWP</sequence>
<evidence type="ECO:0000313" key="1">
    <source>
        <dbReference type="EMBL" id="AOW99395.1"/>
    </source>
</evidence>
<reference evidence="2" key="1">
    <citation type="submission" date="2016-10" db="EMBL/GenBank/DDBJ databases">
        <title>Comparative genomics uncovers the prolific and rare metabolic potential of the cyanobacterial genus Moorea.</title>
        <authorList>
            <person name="Leao T."/>
            <person name="Castelao G."/>
            <person name="Korobeynikov A."/>
            <person name="Monroe E.A."/>
            <person name="Podell S."/>
            <person name="Glukhov E."/>
            <person name="Allen E."/>
            <person name="Gerwick W.H."/>
            <person name="Gerwick L."/>
        </authorList>
    </citation>
    <scope>NUCLEOTIDE SEQUENCE [LARGE SCALE GENOMIC DNA]</scope>
    <source>
        <strain evidence="2">PAL-8-15-08-1</strain>
    </source>
</reference>
<organism evidence="1 2">
    <name type="scientific">Moorena producens PAL-8-15-08-1</name>
    <dbReference type="NCBI Taxonomy" id="1458985"/>
    <lineage>
        <taxon>Bacteria</taxon>
        <taxon>Bacillati</taxon>
        <taxon>Cyanobacteriota</taxon>
        <taxon>Cyanophyceae</taxon>
        <taxon>Coleofasciculales</taxon>
        <taxon>Coleofasciculaceae</taxon>
        <taxon>Moorena</taxon>
    </lineage>
</organism>
<dbReference type="AlphaFoldDB" id="A0A1D8TPS8"/>
<evidence type="ECO:0008006" key="3">
    <source>
        <dbReference type="Google" id="ProtNLM"/>
    </source>
</evidence>
<dbReference type="SUPFAM" id="SSF52266">
    <property type="entry name" value="SGNH hydrolase"/>
    <property type="match status" value="1"/>
</dbReference>
<protein>
    <recommendedName>
        <fullName evidence="3">DUF1574 domain-containing protein</fullName>
    </recommendedName>
</protein>
<accession>A0A1D8TPS8</accession>